<sequence>MTKQGSNTSVVVFDLDGTLYADTHHFDYYAERLKEKLPEEKQSSFQTDYKLARDNKHTLKVGCVYDESYDLILWQLDNTVKEAYEWNGTKLSEERLKSLYSHPITIDQVRFFNIGDLWWVPRAIAIHYGLTHPEAHQAFLETRKYMMGPAFRMQRIPGLKELLEEIQYKKKLVLLTNSPEPDSEAILEKLGLKDVFAKKIFSGKKPVQTPAHFEALKRAYGVDYQQILSVGDNWINEIRPARLLGCKTVFIDNYGLGDATSADCVVSDLTAAFSFIKS</sequence>
<protein>
    <recommendedName>
        <fullName evidence="3">HAD family hydrolase</fullName>
    </recommendedName>
</protein>
<dbReference type="RefSeq" id="WP_188688591.1">
    <property type="nucleotide sequence ID" value="NZ_BMIR01000001.1"/>
</dbReference>
<dbReference type="GO" id="GO:0006281">
    <property type="term" value="P:DNA repair"/>
    <property type="evidence" value="ECO:0007669"/>
    <property type="project" value="TreeGrafter"/>
</dbReference>
<dbReference type="SUPFAM" id="SSF56784">
    <property type="entry name" value="HAD-like"/>
    <property type="match status" value="1"/>
</dbReference>
<dbReference type="GO" id="GO:0008967">
    <property type="term" value="F:phosphoglycolate phosphatase activity"/>
    <property type="evidence" value="ECO:0007669"/>
    <property type="project" value="TreeGrafter"/>
</dbReference>
<dbReference type="AlphaFoldDB" id="A0A8J2YC25"/>
<dbReference type="Proteomes" id="UP000628775">
    <property type="component" value="Unassembled WGS sequence"/>
</dbReference>
<comment type="caution">
    <text evidence="1">The sequence shown here is derived from an EMBL/GenBank/DDBJ whole genome shotgun (WGS) entry which is preliminary data.</text>
</comment>
<accession>A0A8J2YC25</accession>
<evidence type="ECO:0000313" key="1">
    <source>
        <dbReference type="EMBL" id="GGE29704.1"/>
    </source>
</evidence>
<dbReference type="PANTHER" id="PTHR43434">
    <property type="entry name" value="PHOSPHOGLYCOLATE PHOSPHATASE"/>
    <property type="match status" value="1"/>
</dbReference>
<dbReference type="Pfam" id="PF00702">
    <property type="entry name" value="Hydrolase"/>
    <property type="match status" value="1"/>
</dbReference>
<evidence type="ECO:0000313" key="2">
    <source>
        <dbReference type="Proteomes" id="UP000628775"/>
    </source>
</evidence>
<dbReference type="InterPro" id="IPR023214">
    <property type="entry name" value="HAD_sf"/>
</dbReference>
<dbReference type="InterPro" id="IPR050155">
    <property type="entry name" value="HAD-like_hydrolase_sf"/>
</dbReference>
<reference evidence="1" key="1">
    <citation type="journal article" date="2014" name="Int. J. Syst. Evol. Microbiol.">
        <title>Complete genome sequence of Corynebacterium casei LMG S-19264T (=DSM 44701T), isolated from a smear-ripened cheese.</title>
        <authorList>
            <consortium name="US DOE Joint Genome Institute (JGI-PGF)"/>
            <person name="Walter F."/>
            <person name="Albersmeier A."/>
            <person name="Kalinowski J."/>
            <person name="Ruckert C."/>
        </authorList>
    </citation>
    <scope>NUCLEOTIDE SEQUENCE</scope>
    <source>
        <strain evidence="1">CGMCC 1.15371</strain>
    </source>
</reference>
<dbReference type="PROSITE" id="PS01228">
    <property type="entry name" value="COF_1"/>
    <property type="match status" value="1"/>
</dbReference>
<dbReference type="Gene3D" id="3.40.50.1000">
    <property type="entry name" value="HAD superfamily/HAD-like"/>
    <property type="match status" value="1"/>
</dbReference>
<proteinExistence type="predicted"/>
<dbReference type="PANTHER" id="PTHR43434:SF1">
    <property type="entry name" value="PHOSPHOGLYCOLATE PHOSPHATASE"/>
    <property type="match status" value="1"/>
</dbReference>
<evidence type="ECO:0008006" key="3">
    <source>
        <dbReference type="Google" id="ProtNLM"/>
    </source>
</evidence>
<dbReference type="InterPro" id="IPR036412">
    <property type="entry name" value="HAD-like_sf"/>
</dbReference>
<dbReference type="EMBL" id="BMIR01000001">
    <property type="protein sequence ID" value="GGE29704.1"/>
    <property type="molecule type" value="Genomic_DNA"/>
</dbReference>
<gene>
    <name evidence="1" type="ORF">GCM10011391_05300</name>
</gene>
<organism evidence="1 2">
    <name type="scientific">Pullulanibacillus camelliae</name>
    <dbReference type="NCBI Taxonomy" id="1707096"/>
    <lineage>
        <taxon>Bacteria</taxon>
        <taxon>Bacillati</taxon>
        <taxon>Bacillota</taxon>
        <taxon>Bacilli</taxon>
        <taxon>Bacillales</taxon>
        <taxon>Sporolactobacillaceae</taxon>
        <taxon>Pullulanibacillus</taxon>
    </lineage>
</organism>
<name>A0A8J2YC25_9BACL</name>
<keyword evidence="2" id="KW-1185">Reference proteome</keyword>
<reference evidence="1" key="2">
    <citation type="submission" date="2020-09" db="EMBL/GenBank/DDBJ databases">
        <authorList>
            <person name="Sun Q."/>
            <person name="Zhou Y."/>
        </authorList>
    </citation>
    <scope>NUCLEOTIDE SEQUENCE</scope>
    <source>
        <strain evidence="1">CGMCC 1.15371</strain>
    </source>
</reference>